<protein>
    <submittedName>
        <fullName evidence="10">Succinate:cytochrome c oxidoreductase subunit 3</fullName>
    </submittedName>
</protein>
<dbReference type="GO" id="GO:0005739">
    <property type="term" value="C:mitochondrion"/>
    <property type="evidence" value="ECO:0007669"/>
    <property type="project" value="GOC"/>
</dbReference>
<evidence type="ECO:0000313" key="10">
    <source>
        <dbReference type="EMBL" id="AHX02504.1"/>
    </source>
</evidence>
<keyword evidence="10" id="KW-0496">Mitochondrion</keyword>
<keyword evidence="3 9" id="KW-0812">Transmembrane</keyword>
<keyword evidence="7 9" id="KW-0472">Membrane</keyword>
<geneLocation type="mitochondrion" evidence="10"/>
<feature type="transmembrane region" description="Helical" evidence="9">
    <location>
        <begin position="67"/>
        <end position="86"/>
    </location>
</feature>
<gene>
    <name evidence="10" type="primary">sdh3</name>
    <name evidence="10" type="ORF">Sscho.mt.18</name>
</gene>
<dbReference type="Gene3D" id="1.20.1300.10">
    <property type="entry name" value="Fumarate reductase/succinate dehydrogenase, transmembrane subunit"/>
    <property type="match status" value="1"/>
</dbReference>
<dbReference type="InterPro" id="IPR000701">
    <property type="entry name" value="SuccDH_FuR_B_TM-su"/>
</dbReference>
<name>A0A0E3DBC9_9FLOR</name>
<dbReference type="PANTHER" id="PTHR10978:SF5">
    <property type="entry name" value="SUCCINATE DEHYDROGENASE CYTOCHROME B560 SUBUNIT, MITOCHONDRIAL"/>
    <property type="match status" value="1"/>
</dbReference>
<dbReference type="GO" id="GO:0009055">
    <property type="term" value="F:electron transfer activity"/>
    <property type="evidence" value="ECO:0007669"/>
    <property type="project" value="InterPro"/>
</dbReference>
<organism evidence="10">
    <name type="scientific">Schimmelmannia schousboei</name>
    <dbReference type="NCBI Taxonomy" id="173468"/>
    <lineage>
        <taxon>Eukaryota</taxon>
        <taxon>Rhodophyta</taxon>
        <taxon>Florideophyceae</taxon>
        <taxon>Rhodymeniophycidae</taxon>
        <taxon>Acrosymphytales</taxon>
        <taxon>Schimmelmanniaceae</taxon>
        <taxon>Schimmelmannia</taxon>
    </lineage>
</organism>
<accession>A0A0E3DBC9</accession>
<dbReference type="InterPro" id="IPR018495">
    <property type="entry name" value="Succ_DH_cyt_bsu_CS"/>
</dbReference>
<evidence type="ECO:0000256" key="4">
    <source>
        <dbReference type="ARBA" id="ARBA00022723"/>
    </source>
</evidence>
<dbReference type="PROSITE" id="PS01000">
    <property type="entry name" value="SDH_CYT_1"/>
    <property type="match status" value="1"/>
</dbReference>
<dbReference type="InterPro" id="IPR014314">
    <property type="entry name" value="Succ_DH_cytb556"/>
</dbReference>
<dbReference type="GO" id="GO:0006121">
    <property type="term" value="P:mitochondrial electron transport, succinate to ubiquinone"/>
    <property type="evidence" value="ECO:0007669"/>
    <property type="project" value="TreeGrafter"/>
</dbReference>
<dbReference type="GO" id="GO:0006099">
    <property type="term" value="P:tricarboxylic acid cycle"/>
    <property type="evidence" value="ECO:0007669"/>
    <property type="project" value="InterPro"/>
</dbReference>
<feature type="transmembrane region" description="Helical" evidence="9">
    <location>
        <begin position="106"/>
        <end position="122"/>
    </location>
</feature>
<evidence type="ECO:0000256" key="2">
    <source>
        <dbReference type="ARBA" id="ARBA00022617"/>
    </source>
</evidence>
<dbReference type="PIRSF" id="PIRSF000178">
    <property type="entry name" value="SDH_cyt_b560"/>
    <property type="match status" value="1"/>
</dbReference>
<evidence type="ECO:0000256" key="1">
    <source>
        <dbReference type="ARBA" id="ARBA00004141"/>
    </source>
</evidence>
<dbReference type="PROSITE" id="PS01001">
    <property type="entry name" value="SDH_CYT_2"/>
    <property type="match status" value="1"/>
</dbReference>
<sequence length="125" mass="14926">MKNKLYIYNRPIAPHLTIYFPQISSIFSIWHRLTSILLLILLISLLIISKGLINPFFLIFLTFNKSLIDLFNFFYLITVFIFIYHALNGIRHITWDLGFLLNIKEFNLSGLFFILFLFIILFQNF</sequence>
<reference evidence="10" key="1">
    <citation type="submission" date="2014-02" db="EMBL/GenBank/DDBJ databases">
        <title>Complete mitochondrion genomes reveal florideophycean red algal diversity.</title>
        <authorList>
            <person name="Yang E.C."/>
            <person name="Yoon H.S."/>
        </authorList>
    </citation>
    <scope>NUCLEOTIDE SEQUENCE</scope>
</reference>
<dbReference type="PANTHER" id="PTHR10978">
    <property type="entry name" value="SUCCINATE DEHYDROGENASE CYTOCHROME B560 SUBUNIT"/>
    <property type="match status" value="1"/>
</dbReference>
<dbReference type="Pfam" id="PF01127">
    <property type="entry name" value="Sdh_cyt"/>
    <property type="match status" value="1"/>
</dbReference>
<keyword evidence="6 8" id="KW-0408">Iron</keyword>
<evidence type="ECO:0000256" key="9">
    <source>
        <dbReference type="SAM" id="Phobius"/>
    </source>
</evidence>
<dbReference type="SUPFAM" id="SSF81343">
    <property type="entry name" value="Fumarate reductase respiratory complex transmembrane subunits"/>
    <property type="match status" value="1"/>
</dbReference>
<evidence type="ECO:0000256" key="7">
    <source>
        <dbReference type="ARBA" id="ARBA00023136"/>
    </source>
</evidence>
<evidence type="ECO:0000256" key="3">
    <source>
        <dbReference type="ARBA" id="ARBA00022692"/>
    </source>
</evidence>
<dbReference type="CDD" id="cd03499">
    <property type="entry name" value="SQR_TypeC_SdhC"/>
    <property type="match status" value="1"/>
</dbReference>
<evidence type="ECO:0000256" key="6">
    <source>
        <dbReference type="ARBA" id="ARBA00023004"/>
    </source>
</evidence>
<comment type="cofactor">
    <cofactor evidence="8">
        <name>heme</name>
        <dbReference type="ChEBI" id="CHEBI:30413"/>
    </cofactor>
    <text evidence="8">The heme is bound between the two transmembrane subunits.</text>
</comment>
<dbReference type="AlphaFoldDB" id="A0A0E3DBC9"/>
<feature type="binding site" description="axial binding residue" evidence="8">
    <location>
        <position position="85"/>
    </location>
    <ligand>
        <name>heme</name>
        <dbReference type="ChEBI" id="CHEBI:30413"/>
        <note>ligand shared with second transmembrane subunit</note>
    </ligand>
    <ligandPart>
        <name>Fe</name>
        <dbReference type="ChEBI" id="CHEBI:18248"/>
    </ligandPart>
</feature>
<dbReference type="InterPro" id="IPR034804">
    <property type="entry name" value="SQR/QFR_C/D"/>
</dbReference>
<keyword evidence="5 9" id="KW-1133">Transmembrane helix</keyword>
<evidence type="ECO:0000256" key="8">
    <source>
        <dbReference type="PIRSR" id="PIRSR000178-1"/>
    </source>
</evidence>
<proteinExistence type="predicted"/>
<keyword evidence="2 8" id="KW-0349">Heme</keyword>
<keyword evidence="4 8" id="KW-0479">Metal-binding</keyword>
<dbReference type="GO" id="GO:0016020">
    <property type="term" value="C:membrane"/>
    <property type="evidence" value="ECO:0007669"/>
    <property type="project" value="UniProtKB-SubCell"/>
</dbReference>
<dbReference type="GO" id="GO:0046872">
    <property type="term" value="F:metal ion binding"/>
    <property type="evidence" value="ECO:0007669"/>
    <property type="project" value="UniProtKB-KW"/>
</dbReference>
<dbReference type="NCBIfam" id="TIGR02970">
    <property type="entry name" value="succ_dehyd_cytB"/>
    <property type="match status" value="1"/>
</dbReference>
<dbReference type="EMBL" id="KJ398162">
    <property type="protein sequence ID" value="AHX02504.1"/>
    <property type="molecule type" value="Genomic_DNA"/>
</dbReference>
<evidence type="ECO:0000256" key="5">
    <source>
        <dbReference type="ARBA" id="ARBA00022989"/>
    </source>
</evidence>
<feature type="transmembrane region" description="Helical" evidence="9">
    <location>
        <begin position="36"/>
        <end position="60"/>
    </location>
</feature>
<comment type="subcellular location">
    <subcellularLocation>
        <location evidence="1">Membrane</location>
        <topology evidence="1">Multi-pass membrane protein</topology>
    </subcellularLocation>
</comment>